<dbReference type="PROSITE" id="PS51465">
    <property type="entry name" value="KAZAL_2"/>
    <property type="match status" value="1"/>
</dbReference>
<evidence type="ECO:0000256" key="1">
    <source>
        <dbReference type="ARBA" id="ARBA00022690"/>
    </source>
</evidence>
<dbReference type="InterPro" id="IPR036812">
    <property type="entry name" value="NAD(P)_OxRdtase_dom_sf"/>
</dbReference>
<keyword evidence="1" id="KW-0646">Protease inhibitor</keyword>
<dbReference type="SUPFAM" id="SSF51430">
    <property type="entry name" value="NAD(P)-linked oxidoreductase"/>
    <property type="match status" value="1"/>
</dbReference>
<dbReference type="AlphaFoldDB" id="A0A8J4S3Q3"/>
<dbReference type="Pfam" id="PF07648">
    <property type="entry name" value="Kazal_2"/>
    <property type="match status" value="3"/>
</dbReference>
<dbReference type="Gene3D" id="3.30.60.30">
    <property type="match status" value="3"/>
</dbReference>
<evidence type="ECO:0000256" key="2">
    <source>
        <dbReference type="ARBA" id="ARBA00022900"/>
    </source>
</evidence>
<dbReference type="GO" id="GO:0005576">
    <property type="term" value="C:extracellular region"/>
    <property type="evidence" value="ECO:0007669"/>
    <property type="project" value="TreeGrafter"/>
</dbReference>
<evidence type="ECO:0000313" key="5">
    <source>
        <dbReference type="EMBL" id="KAF4320297.1"/>
    </source>
</evidence>
<dbReference type="SMART" id="SM00280">
    <property type="entry name" value="KAZAL"/>
    <property type="match status" value="3"/>
</dbReference>
<dbReference type="PANTHER" id="PTHR10913:SF45">
    <property type="entry name" value="FOLLISTATIN, ISOFORM A-RELATED"/>
    <property type="match status" value="1"/>
</dbReference>
<dbReference type="PANTHER" id="PTHR10913">
    <property type="entry name" value="FOLLISTATIN-RELATED"/>
    <property type="match status" value="1"/>
</dbReference>
<accession>A0A8J4S3Q3</accession>
<dbReference type="Proteomes" id="UP000702964">
    <property type="component" value="Unassembled WGS sequence"/>
</dbReference>
<name>A0A8J4S3Q3_9STRA</name>
<evidence type="ECO:0000256" key="3">
    <source>
        <dbReference type="ARBA" id="ARBA00023157"/>
    </source>
</evidence>
<reference evidence="5" key="2">
    <citation type="submission" date="2020-02" db="EMBL/GenBank/DDBJ databases">
        <authorList>
            <person name="Studholme D.J."/>
        </authorList>
    </citation>
    <scope>NUCLEOTIDE SEQUENCE</scope>
    <source>
        <strain evidence="5">00238/432</strain>
    </source>
</reference>
<dbReference type="EMBL" id="AOFI03000162">
    <property type="protein sequence ID" value="KAF4320297.1"/>
    <property type="molecule type" value="Genomic_DNA"/>
</dbReference>
<gene>
    <name evidence="5" type="ORF">G195_006448</name>
</gene>
<dbReference type="InterPro" id="IPR002350">
    <property type="entry name" value="Kazal_dom"/>
</dbReference>
<keyword evidence="2" id="KW-0722">Serine protease inhibitor</keyword>
<dbReference type="CDD" id="cd00104">
    <property type="entry name" value="KAZAL_FS"/>
    <property type="match status" value="1"/>
</dbReference>
<dbReference type="InterPro" id="IPR050653">
    <property type="entry name" value="Prot_Inhib_GrowthFact_Antg"/>
</dbReference>
<sequence>MENPLFKAISPDFADRVLKADKLKPIADELGVSMAELAIAWCVSNENVSTVLVGAKTLMQLEQNLKALGAVELITSDIAIAQRNTASHPSYPFGDDVTYINDCHLLSSKCEHPELEKASHGACKENPEANTGFQTLAIDEDTDMGDPREASTPAPEKCNPMCERVYDPICGSDGITYANKCLLEYAACRNPSVRAFGEGKCPPHMQAIRGVSNPSSNNNNNDGQTHDNLCLFANARCEHPQHTLTVVHDGECNADTELTCETMTCPTFSECREQKEADDLVISYCADVCSPDRCSEREDCELVDSDCYTAPCSPIAMCIPKVQDD</sequence>
<organism evidence="5 6">
    <name type="scientific">Phytophthora kernoviae 00238/432</name>
    <dbReference type="NCBI Taxonomy" id="1284355"/>
    <lineage>
        <taxon>Eukaryota</taxon>
        <taxon>Sar</taxon>
        <taxon>Stramenopiles</taxon>
        <taxon>Oomycota</taxon>
        <taxon>Peronosporomycetes</taxon>
        <taxon>Peronosporales</taxon>
        <taxon>Peronosporaceae</taxon>
        <taxon>Phytophthora</taxon>
    </lineage>
</organism>
<proteinExistence type="predicted"/>
<dbReference type="SUPFAM" id="SSF100895">
    <property type="entry name" value="Kazal-type serine protease inhibitors"/>
    <property type="match status" value="2"/>
</dbReference>
<keyword evidence="3" id="KW-1015">Disulfide bond</keyword>
<dbReference type="InterPro" id="IPR036058">
    <property type="entry name" value="Kazal_dom_sf"/>
</dbReference>
<reference evidence="5" key="1">
    <citation type="journal article" date="2015" name="Genom Data">
        <title>Draft genome sequences of Phytophthora kernoviae and Phytophthora ramorum lineage EU2 from Scotland.</title>
        <authorList>
            <person name="Sambles C."/>
            <person name="Schlenzig A."/>
            <person name="O'Neill P."/>
            <person name="Grant M."/>
            <person name="Studholme D.J."/>
        </authorList>
    </citation>
    <scope>NUCLEOTIDE SEQUENCE</scope>
    <source>
        <strain evidence="5">00238/432</strain>
    </source>
</reference>
<feature type="domain" description="Kazal-like" evidence="4">
    <location>
        <begin position="152"/>
        <end position="203"/>
    </location>
</feature>
<evidence type="ECO:0000259" key="4">
    <source>
        <dbReference type="PROSITE" id="PS51465"/>
    </source>
</evidence>
<dbReference type="InterPro" id="IPR023210">
    <property type="entry name" value="NADP_OxRdtase_dom"/>
</dbReference>
<protein>
    <recommendedName>
        <fullName evidence="4">Kazal-like domain-containing protein</fullName>
    </recommendedName>
</protein>
<evidence type="ECO:0000313" key="6">
    <source>
        <dbReference type="Proteomes" id="UP000702964"/>
    </source>
</evidence>
<dbReference type="Gene3D" id="3.20.20.100">
    <property type="entry name" value="NADP-dependent oxidoreductase domain"/>
    <property type="match status" value="1"/>
</dbReference>
<dbReference type="Pfam" id="PF00248">
    <property type="entry name" value="Aldo_ket_red"/>
    <property type="match status" value="1"/>
</dbReference>
<comment type="caution">
    <text evidence="5">The sequence shown here is derived from an EMBL/GenBank/DDBJ whole genome shotgun (WGS) entry which is preliminary data.</text>
</comment>